<feature type="domain" description="CENP-V/GFA" evidence="5">
    <location>
        <begin position="3"/>
        <end position="118"/>
    </location>
</feature>
<evidence type="ECO:0000256" key="1">
    <source>
        <dbReference type="ARBA" id="ARBA00005495"/>
    </source>
</evidence>
<dbReference type="EMBL" id="CP146069">
    <property type="protein sequence ID" value="WWR46356.1"/>
    <property type="molecule type" value="Genomic_DNA"/>
</dbReference>
<evidence type="ECO:0000256" key="2">
    <source>
        <dbReference type="ARBA" id="ARBA00022723"/>
    </source>
</evidence>
<reference evidence="6 7" key="1">
    <citation type="submission" date="2023-10" db="EMBL/GenBank/DDBJ databases">
        <title>Roseovarius strain S88 nov., isolated from a marine algae.</title>
        <authorList>
            <person name="Lee M.W."/>
            <person name="Lee J.K."/>
            <person name="Kim J.M."/>
            <person name="Choi D.G."/>
            <person name="Baek J.H."/>
            <person name="Bayburt H."/>
            <person name="Jung J.J."/>
            <person name="Han D.M."/>
            <person name="Jeon C.O."/>
        </authorList>
    </citation>
    <scope>NUCLEOTIDE SEQUENCE [LARGE SCALE GENOMIC DNA]</scope>
    <source>
        <strain evidence="6 7">S88</strain>
    </source>
</reference>
<keyword evidence="7" id="KW-1185">Reference proteome</keyword>
<dbReference type="RefSeq" id="WP_338549218.1">
    <property type="nucleotide sequence ID" value="NZ_CP146069.1"/>
</dbReference>
<dbReference type="Pfam" id="PF04828">
    <property type="entry name" value="GFA"/>
    <property type="match status" value="1"/>
</dbReference>
<dbReference type="InterPro" id="IPR006913">
    <property type="entry name" value="CENP-V/GFA"/>
</dbReference>
<comment type="similarity">
    <text evidence="1">Belongs to the Gfa family.</text>
</comment>
<keyword evidence="2" id="KW-0479">Metal-binding</keyword>
<dbReference type="PANTHER" id="PTHR33337">
    <property type="entry name" value="GFA DOMAIN-CONTAINING PROTEIN"/>
    <property type="match status" value="1"/>
</dbReference>
<dbReference type="Gene3D" id="3.90.1590.10">
    <property type="entry name" value="glutathione-dependent formaldehyde- activating enzyme (gfa)"/>
    <property type="match status" value="1"/>
</dbReference>
<accession>A0ABZ2HIK1</accession>
<evidence type="ECO:0000259" key="5">
    <source>
        <dbReference type="PROSITE" id="PS51891"/>
    </source>
</evidence>
<organism evidence="6 7">
    <name type="scientific">Roseovarius phycicola</name>
    <dbReference type="NCBI Taxonomy" id="3080976"/>
    <lineage>
        <taxon>Bacteria</taxon>
        <taxon>Pseudomonadati</taxon>
        <taxon>Pseudomonadota</taxon>
        <taxon>Alphaproteobacteria</taxon>
        <taxon>Rhodobacterales</taxon>
        <taxon>Roseobacteraceae</taxon>
        <taxon>Roseovarius</taxon>
    </lineage>
</organism>
<gene>
    <name evidence="6" type="ORF">RZ517_16535</name>
</gene>
<evidence type="ECO:0000256" key="4">
    <source>
        <dbReference type="ARBA" id="ARBA00023239"/>
    </source>
</evidence>
<dbReference type="PANTHER" id="PTHR33337:SF40">
    <property type="entry name" value="CENP-V_GFA DOMAIN-CONTAINING PROTEIN-RELATED"/>
    <property type="match status" value="1"/>
</dbReference>
<dbReference type="PROSITE" id="PS51891">
    <property type="entry name" value="CENP_V_GFA"/>
    <property type="match status" value="1"/>
</dbReference>
<proteinExistence type="inferred from homology"/>
<name>A0ABZ2HIK1_9RHOB</name>
<dbReference type="SUPFAM" id="SSF51316">
    <property type="entry name" value="Mss4-like"/>
    <property type="match status" value="1"/>
</dbReference>
<evidence type="ECO:0000313" key="7">
    <source>
        <dbReference type="Proteomes" id="UP001364156"/>
    </source>
</evidence>
<keyword evidence="3" id="KW-0862">Zinc</keyword>
<keyword evidence="4" id="KW-0456">Lyase</keyword>
<evidence type="ECO:0000313" key="6">
    <source>
        <dbReference type="EMBL" id="WWR46356.1"/>
    </source>
</evidence>
<dbReference type="InterPro" id="IPR011057">
    <property type="entry name" value="Mss4-like_sf"/>
</dbReference>
<protein>
    <submittedName>
        <fullName evidence="6">GFA family protein</fullName>
    </submittedName>
</protein>
<dbReference type="Proteomes" id="UP001364156">
    <property type="component" value="Chromosome"/>
</dbReference>
<sequence length="140" mass="15871">MTHAGRCLCRSVRYEFDGEPGWVGYCHCDSCRRTTSSPTTVFMEVSQARFRWKSDPPAIYENTPGARRYFCKTCGSPMAFEADWYPGVIHLYPVSLEDPSMARPVEHVHAEERLPWFDVDDSLPRTAGFGGTGQKDQSPE</sequence>
<evidence type="ECO:0000256" key="3">
    <source>
        <dbReference type="ARBA" id="ARBA00022833"/>
    </source>
</evidence>